<dbReference type="SUPFAM" id="SSF88874">
    <property type="entry name" value="Receptor-binding domain of short tail fibre protein gp12"/>
    <property type="match status" value="1"/>
</dbReference>
<reference evidence="2" key="1">
    <citation type="journal article" date="2014" name="Front. Microbiol.">
        <title>High frequency of phylogenetically diverse reductive dehalogenase-homologous genes in deep subseafloor sedimentary metagenomes.</title>
        <authorList>
            <person name="Kawai M."/>
            <person name="Futagami T."/>
            <person name="Toyoda A."/>
            <person name="Takaki Y."/>
            <person name="Nishi S."/>
            <person name="Hori S."/>
            <person name="Arai W."/>
            <person name="Tsubouchi T."/>
            <person name="Morono Y."/>
            <person name="Uchiyama I."/>
            <person name="Ito T."/>
            <person name="Fujiyama A."/>
            <person name="Inagaki F."/>
            <person name="Takami H."/>
        </authorList>
    </citation>
    <scope>NUCLEOTIDE SEQUENCE</scope>
    <source>
        <strain evidence="2">Expedition CK06-06</strain>
    </source>
</reference>
<dbReference type="EMBL" id="BARU01040116">
    <property type="protein sequence ID" value="GAH88189.1"/>
    <property type="molecule type" value="Genomic_DNA"/>
</dbReference>
<proteinExistence type="predicted"/>
<accession>X1KDB8</accession>
<dbReference type="InterPro" id="IPR037053">
    <property type="entry name" value="Phage_tail_collar_dom_sf"/>
</dbReference>
<dbReference type="InterPro" id="IPR011083">
    <property type="entry name" value="Phage_tail_collar_dom"/>
</dbReference>
<comment type="caution">
    <text evidence="2">The sequence shown here is derived from an EMBL/GenBank/DDBJ whole genome shotgun (WGS) entry which is preliminary data.</text>
</comment>
<feature type="domain" description="Phage tail collar" evidence="1">
    <location>
        <begin position="71"/>
        <end position="124"/>
    </location>
</feature>
<dbReference type="AlphaFoldDB" id="X1KDB8"/>
<feature type="non-terminal residue" evidence="2">
    <location>
        <position position="131"/>
    </location>
</feature>
<name>X1KDB8_9ZZZZ</name>
<dbReference type="Pfam" id="PF07484">
    <property type="entry name" value="Collar"/>
    <property type="match status" value="1"/>
</dbReference>
<organism evidence="2">
    <name type="scientific">marine sediment metagenome</name>
    <dbReference type="NCBI Taxonomy" id="412755"/>
    <lineage>
        <taxon>unclassified sequences</taxon>
        <taxon>metagenomes</taxon>
        <taxon>ecological metagenomes</taxon>
    </lineage>
</organism>
<protein>
    <recommendedName>
        <fullName evidence="1">Phage tail collar domain-containing protein</fullName>
    </recommendedName>
</protein>
<sequence length="131" mass="14421">MSKIARHTPVLLGEKKLRAISLDVALFPHFGDAITKLSNDWVWEEVGDSVADIVESCKATVESWYSDMLIGSIFPWIINPPVGWLLLDGSTYATADYPELSDLLPSHLISGANFTLPDVENAFPFGVVDED</sequence>
<dbReference type="Gene3D" id="3.90.1340.10">
    <property type="entry name" value="Phage tail collar domain"/>
    <property type="match status" value="1"/>
</dbReference>
<gene>
    <name evidence="2" type="ORF">S03H2_62075</name>
</gene>
<evidence type="ECO:0000313" key="2">
    <source>
        <dbReference type="EMBL" id="GAH88189.1"/>
    </source>
</evidence>
<evidence type="ECO:0000259" key="1">
    <source>
        <dbReference type="Pfam" id="PF07484"/>
    </source>
</evidence>